<evidence type="ECO:0000313" key="4">
    <source>
        <dbReference type="EMBL" id="PYI09345.1"/>
    </source>
</evidence>
<evidence type="ECO:0000256" key="3">
    <source>
        <dbReference type="PROSITE-ProRule" id="PRU00023"/>
    </source>
</evidence>
<dbReference type="PROSITE" id="PS50297">
    <property type="entry name" value="ANK_REP_REGION"/>
    <property type="match status" value="1"/>
</dbReference>
<dbReference type="Pfam" id="PF00023">
    <property type="entry name" value="Ank"/>
    <property type="match status" value="1"/>
</dbReference>
<dbReference type="SUPFAM" id="SSF48403">
    <property type="entry name" value="Ankyrin repeat"/>
    <property type="match status" value="1"/>
</dbReference>
<dbReference type="STRING" id="1448318.A0A319EP27"/>
<feature type="repeat" description="ANK" evidence="3">
    <location>
        <begin position="220"/>
        <end position="252"/>
    </location>
</feature>
<dbReference type="InterPro" id="IPR002110">
    <property type="entry name" value="Ankyrin_rpt"/>
</dbReference>
<reference evidence="4 5" key="1">
    <citation type="submission" date="2018-02" db="EMBL/GenBank/DDBJ databases">
        <title>The genomes of Aspergillus section Nigri reveals drivers in fungal speciation.</title>
        <authorList>
            <consortium name="DOE Joint Genome Institute"/>
            <person name="Vesth T.C."/>
            <person name="Nybo J."/>
            <person name="Theobald S."/>
            <person name="Brandl J."/>
            <person name="Frisvad J.C."/>
            <person name="Nielsen K.F."/>
            <person name="Lyhne E.K."/>
            <person name="Kogle M.E."/>
            <person name="Kuo A."/>
            <person name="Riley R."/>
            <person name="Clum A."/>
            <person name="Nolan M."/>
            <person name="Lipzen A."/>
            <person name="Salamov A."/>
            <person name="Henrissat B."/>
            <person name="Wiebenga A."/>
            <person name="De vries R.P."/>
            <person name="Grigoriev I.V."/>
            <person name="Mortensen U.H."/>
            <person name="Andersen M.R."/>
            <person name="Baker S.E."/>
        </authorList>
    </citation>
    <scope>NUCLEOTIDE SEQUENCE [LARGE SCALE GENOMIC DNA]</scope>
    <source>
        <strain evidence="4 5">CBS 121057</strain>
    </source>
</reference>
<gene>
    <name evidence="4" type="ORF">BO78DRAFT_427498</name>
</gene>
<feature type="repeat" description="ANK" evidence="3">
    <location>
        <begin position="371"/>
        <end position="417"/>
    </location>
</feature>
<proteinExistence type="predicted"/>
<dbReference type="PANTHER" id="PTHR24180:SF45">
    <property type="entry name" value="POLY [ADP-RIBOSE] POLYMERASE TANKYRASE"/>
    <property type="match status" value="1"/>
</dbReference>
<dbReference type="SMART" id="SM00248">
    <property type="entry name" value="ANK"/>
    <property type="match status" value="3"/>
</dbReference>
<dbReference type="InterPro" id="IPR051637">
    <property type="entry name" value="Ank_repeat_dom-contain_49"/>
</dbReference>
<dbReference type="OrthoDB" id="3200163at2759"/>
<dbReference type="AlphaFoldDB" id="A0A319EP27"/>
<dbReference type="Proteomes" id="UP000248423">
    <property type="component" value="Unassembled WGS sequence"/>
</dbReference>
<dbReference type="PROSITE" id="PS50088">
    <property type="entry name" value="ANK_REPEAT"/>
    <property type="match status" value="2"/>
</dbReference>
<evidence type="ECO:0000313" key="5">
    <source>
        <dbReference type="Proteomes" id="UP000248423"/>
    </source>
</evidence>
<dbReference type="Pfam" id="PF12796">
    <property type="entry name" value="Ank_2"/>
    <property type="match status" value="1"/>
</dbReference>
<evidence type="ECO:0000256" key="1">
    <source>
        <dbReference type="ARBA" id="ARBA00022737"/>
    </source>
</evidence>
<sequence length="568" mass="63781">MAEALGVASSVVGIVSLAGQVCSGIQELYAFLDSVKEAQADLKCIKDDMLLLQNVIQCIYQDCENAPEHLDVGLLRTSLGLCMSRVNRLLGIVRPLEVTDQKNKTLKALWATTKKKRVADFLKEFDSAKMTLMLVHQHYIQWQSDIEKKRITLKFAEWLAPYRIELQTYRQFDHWTYQLRTWRTINQYSLIFDFCRDGDVKNVQRLFSQRLASPFDVSPDGETVLHYASGSGSPELVSFLLQAGADASAETTDGENAFQYAMTSPMPMNHLALARLFIQQAQIDPMTSGSQRGLIHAYHGPSEVFKYLLHQEQFHIDPNERNNKGKAILHHQILHRLYIGAAVERIQILFAAGHHIQGSRVTDDTEFSNMDGYTPLHCAVKRWAWEKANQNERAAGKAETVVRSLLERGEDVHAVSSRGFTPLAVVGQIIMLFAKVERGDLFDDWLGFLADAGYDLHGYCRVEEGHEERRAVISDFGFLLMFEGVGGDQRPRVRMAALVSGLGEGEGGAMPVSVMEGKRESLSLGMVCSSRRPWKGVACLKGYPEWARSVFVFMLGAMISDLLLRDSN</sequence>
<dbReference type="PANTHER" id="PTHR24180">
    <property type="entry name" value="CYCLIN-DEPENDENT KINASE INHIBITOR 2C-RELATED"/>
    <property type="match status" value="1"/>
</dbReference>
<organism evidence="4 5">
    <name type="scientific">Aspergillus sclerotiicarbonarius (strain CBS 121057 / IBT 28362)</name>
    <dbReference type="NCBI Taxonomy" id="1448318"/>
    <lineage>
        <taxon>Eukaryota</taxon>
        <taxon>Fungi</taxon>
        <taxon>Dikarya</taxon>
        <taxon>Ascomycota</taxon>
        <taxon>Pezizomycotina</taxon>
        <taxon>Eurotiomycetes</taxon>
        <taxon>Eurotiomycetidae</taxon>
        <taxon>Eurotiales</taxon>
        <taxon>Aspergillaceae</taxon>
        <taxon>Aspergillus</taxon>
        <taxon>Aspergillus subgen. Circumdati</taxon>
    </lineage>
</organism>
<accession>A0A319EP27</accession>
<dbReference type="EMBL" id="KZ826328">
    <property type="protein sequence ID" value="PYI09345.1"/>
    <property type="molecule type" value="Genomic_DNA"/>
</dbReference>
<evidence type="ECO:0000256" key="2">
    <source>
        <dbReference type="ARBA" id="ARBA00023043"/>
    </source>
</evidence>
<keyword evidence="2 3" id="KW-0040">ANK repeat</keyword>
<name>A0A319EP27_ASPSB</name>
<dbReference type="VEuPathDB" id="FungiDB:BO78DRAFT_427498"/>
<protein>
    <submittedName>
        <fullName evidence="4">Ankyrin</fullName>
    </submittedName>
</protein>
<dbReference type="Gene3D" id="1.25.40.20">
    <property type="entry name" value="Ankyrin repeat-containing domain"/>
    <property type="match status" value="2"/>
</dbReference>
<keyword evidence="1" id="KW-0677">Repeat</keyword>
<keyword evidence="5" id="KW-1185">Reference proteome</keyword>
<dbReference type="InterPro" id="IPR036770">
    <property type="entry name" value="Ankyrin_rpt-contain_sf"/>
</dbReference>